<organism evidence="1 2">
    <name type="scientific">Paenibacillus mesotrionivorans</name>
    <dbReference type="NCBI Taxonomy" id="3160968"/>
    <lineage>
        <taxon>Bacteria</taxon>
        <taxon>Bacillati</taxon>
        <taxon>Bacillota</taxon>
        <taxon>Bacilli</taxon>
        <taxon>Bacillales</taxon>
        <taxon>Paenibacillaceae</taxon>
        <taxon>Paenibacillus</taxon>
    </lineage>
</organism>
<protein>
    <submittedName>
        <fullName evidence="1">S-layer homology domain-containing protein</fullName>
    </submittedName>
</protein>
<keyword evidence="2" id="KW-1185">Reference proteome</keyword>
<accession>A0ACC7NTF0</accession>
<gene>
    <name evidence="1" type="ORF">ACI1P1_06995</name>
</gene>
<evidence type="ECO:0000313" key="2">
    <source>
        <dbReference type="Proteomes" id="UP001631969"/>
    </source>
</evidence>
<evidence type="ECO:0000313" key="1">
    <source>
        <dbReference type="EMBL" id="MFM9328024.1"/>
    </source>
</evidence>
<proteinExistence type="predicted"/>
<dbReference type="Proteomes" id="UP001631969">
    <property type="component" value="Unassembled WGS sequence"/>
</dbReference>
<reference evidence="1" key="1">
    <citation type="submission" date="2024-12" db="EMBL/GenBank/DDBJ databases">
        <authorList>
            <person name="Wu N."/>
        </authorList>
    </citation>
    <scope>NUCLEOTIDE SEQUENCE</scope>
    <source>
        <strain evidence="1">P15</strain>
    </source>
</reference>
<name>A0ACC7NTF0_9BACL</name>
<sequence length="1937" mass="196140">MKGNEATTAVTPIAGTSDSHGNTYAAGSIAGTGAAGSATFGGTTITQSAEGKSTAFVAKYDAAGDFAWAKGIESSGTGGGVTSVKADASGVYISGYFADKLDIGQDGSYEQAPSVTGSLTGYIAKLDPNGAYLWSISITSTDAGSTASRLALDANGNVYLTGYYYSYENDVIVNGTHGTSAVLTKGESRDFYAMKVDTDGRIIWSTVGKGYIGDNTPSGIAVSPSGEVYVVGTALGLTFGGVTYGNAAVGGFILKLDATGEFQWFKKMMGAAADKVFQIAVDSQGNPVMVGLFSGTTFDIDPGAEVTAISADHTDGYVAKLDPNANLLWYKQVKGAEGGVGLFNRVFIDPQDNVYASGTVDAAGTHSLDGIPLSGNGISEPFVWKGNSAGSTAWLKSVGGPGYDQFVDIEIAPNDGIRAILRIGDTADVDPGPSVLNAYTSAVNKNALVITNWSASGELAPFAAAAPAYQINGMDYSWQDAVLAADGDRLAITTDGSPSAPVRIHVTAPQGSTVTLQGKPGNTYTGVYVQADEHITLNLEDFNITAPAGDSFSGISFTKTNSTGNTVLNLTGSNTIQGFEGIRAAFNHQLTITGTGSLITKGRPAVAEGADSGHGIHLLSDGTGATQPGSKLIIEAAVTAIGGDSTAESGGNGIFLDWGNMLVKSGVVTAKGGNTDGDRTGLSSGSVTRRGGRGIQLVGWGFPQSSSGILTVEGGQVTAAGGEALAVNPNGYFFEGGKGIDADTGVSITGGTVTAAGGSSVNGIGGHAIQSWNTLDISGANTAVTAMGGKGITFYGSGIGLYITNNISISGAVVTATGGEGSTSEYGIFSPNGSLTISNGAHVTANGGQGIITDAGASGGPAVYVSGTIHITGSDVSATGGDGPVNGSHGLISINGEIVIEDGASVEAFGGTGTTGVGGAGLRAFGNGTGSKVLIAADAGDVYVRGGQGASAVRPSVIGKDVFIAAGNVGQIAMEGSVNPRSIKNTVGGDDVYMLSASKNPPAAGAIVSQVTGVLGGAYTYHAPTKADGTAFLWLPAGNQTAASTGYTSENPTVTPDDSASVVLSVGSSAPELGLSQWGNYDFGTATAGYVAPAALSVTVSNTGTGSTGALTVALSGTNASDFILSKTAVSDLAAGGSDSFTVVPKAGLLAGLYTATVTVSGDSVTAQSFTVSFEVTPALSNDAGLTGIAGQTAAAVGGGDGSTADQAITWTVNVPYSTTSLGLSDVSTVTGVTYYKLYTDNAFTSEITGASTVDLTAGGATAIYVKVMAQDGVTVKYYAVTVNREEDLTYGIGLSQTGNQDFGTATAGYVSPAAYSVTVNNTGTGSTGALTVALSGTNASDFILSKTAVSGLAAGGSDSFTVVPKTGLPAGQYTATVTVSGDSVTAQSFTVSFTVSSALNNDAVLTGIAGQTAATPGGGNGSTANQAVTWTVNVPYSTAALRLTDVTTVTGATYQMYTDSGFTSEITGSSTVALTAGGATTVYVKVTAQDGVTVKYFAVIVNRAADSTPTSTDTSQPAGTPDNGVDVYVNGKAESAGTATVKQINDQTVTTIDVNQQKLEGKLAAEGKNAVVTVMFTKQSDVLVGQLNGEMIAKMEQQQASLELKTNTASYKVPSLQLNIQGLAEKLGAGELKDVKLQIHIAETGSDKLKIVSDAAAAGGFTVVAPSVDFTVNAVYGDKTIEIKDYSVYVERRIAIPEGINSNKITTGVVVEADGTVRHVPTRVEVVDGKYYAVINSLTNSTYSVVYHPLEFADAAGHWGKSAINDMGSRMVIEGVGADRFEPERDITRAEFAAILVKGLGLRLNAYQSAPFSDVARTDWYAQVVQTAYDYKLIAGYEDGSFRPEVKITRQEAMNIMAKAMRITGLKNKLQGTADVLAGYQDQTAIASWAYEAAADCVAGGLISGRSAESIAPVANITRAEVAAIVQRLLKKSELI</sequence>
<comment type="caution">
    <text evidence="1">The sequence shown here is derived from an EMBL/GenBank/DDBJ whole genome shotgun (WGS) entry which is preliminary data.</text>
</comment>
<dbReference type="EMBL" id="JBJURJ010000004">
    <property type="protein sequence ID" value="MFM9328024.1"/>
    <property type="molecule type" value="Genomic_DNA"/>
</dbReference>